<comment type="subcellular location">
    <subcellularLocation>
        <location evidence="1">Membrane</location>
        <topology evidence="1">Multi-pass membrane protein</topology>
    </subcellularLocation>
</comment>
<evidence type="ECO:0000256" key="3">
    <source>
        <dbReference type="ARBA" id="ARBA00022989"/>
    </source>
</evidence>
<dbReference type="InterPro" id="IPR052337">
    <property type="entry name" value="SAT4-like"/>
</dbReference>
<evidence type="ECO:0000256" key="4">
    <source>
        <dbReference type="ARBA" id="ARBA00023136"/>
    </source>
</evidence>
<feature type="transmembrane region" description="Helical" evidence="7">
    <location>
        <begin position="209"/>
        <end position="228"/>
    </location>
</feature>
<dbReference type="InterPro" id="IPR049326">
    <property type="entry name" value="Rhodopsin_dom_fungi"/>
</dbReference>
<dbReference type="PANTHER" id="PTHR33048:SF47">
    <property type="entry name" value="INTEGRAL MEMBRANE PROTEIN-RELATED"/>
    <property type="match status" value="1"/>
</dbReference>
<evidence type="ECO:0000256" key="1">
    <source>
        <dbReference type="ARBA" id="ARBA00004141"/>
    </source>
</evidence>
<feature type="transmembrane region" description="Helical" evidence="7">
    <location>
        <begin position="37"/>
        <end position="58"/>
    </location>
</feature>
<accession>A0AAE0IA32</accession>
<feature type="transmembrane region" description="Helical" evidence="7">
    <location>
        <begin position="119"/>
        <end position="140"/>
    </location>
</feature>
<reference evidence="9" key="1">
    <citation type="journal article" date="2023" name="Mol. Phylogenet. Evol.">
        <title>Genome-scale phylogeny and comparative genomics of the fungal order Sordariales.</title>
        <authorList>
            <person name="Hensen N."/>
            <person name="Bonometti L."/>
            <person name="Westerberg I."/>
            <person name="Brannstrom I.O."/>
            <person name="Guillou S."/>
            <person name="Cros-Aarteil S."/>
            <person name="Calhoun S."/>
            <person name="Haridas S."/>
            <person name="Kuo A."/>
            <person name="Mondo S."/>
            <person name="Pangilinan J."/>
            <person name="Riley R."/>
            <person name="LaButti K."/>
            <person name="Andreopoulos B."/>
            <person name="Lipzen A."/>
            <person name="Chen C."/>
            <person name="Yan M."/>
            <person name="Daum C."/>
            <person name="Ng V."/>
            <person name="Clum A."/>
            <person name="Steindorff A."/>
            <person name="Ohm R.A."/>
            <person name="Martin F."/>
            <person name="Silar P."/>
            <person name="Natvig D.O."/>
            <person name="Lalanne C."/>
            <person name="Gautier V."/>
            <person name="Ament-Velasquez S.L."/>
            <person name="Kruys A."/>
            <person name="Hutchinson M.I."/>
            <person name="Powell A.J."/>
            <person name="Barry K."/>
            <person name="Miller A.N."/>
            <person name="Grigoriev I.V."/>
            <person name="Debuchy R."/>
            <person name="Gladieux P."/>
            <person name="Hiltunen Thoren M."/>
            <person name="Johannesson H."/>
        </authorList>
    </citation>
    <scope>NUCLEOTIDE SEQUENCE</scope>
    <source>
        <strain evidence="9">SMH4131-1</strain>
    </source>
</reference>
<feature type="domain" description="Rhodopsin" evidence="8">
    <location>
        <begin position="55"/>
        <end position="300"/>
    </location>
</feature>
<protein>
    <recommendedName>
        <fullName evidence="8">Rhodopsin domain-containing protein</fullName>
    </recommendedName>
</protein>
<evidence type="ECO:0000256" key="2">
    <source>
        <dbReference type="ARBA" id="ARBA00022692"/>
    </source>
</evidence>
<feature type="transmembrane region" description="Helical" evidence="7">
    <location>
        <begin position="276"/>
        <end position="295"/>
    </location>
</feature>
<gene>
    <name evidence="9" type="ORF">B0T19DRAFT_466687</name>
</gene>
<feature type="compositionally biased region" description="Basic and acidic residues" evidence="6">
    <location>
        <begin position="361"/>
        <end position="373"/>
    </location>
</feature>
<dbReference type="GO" id="GO:0016020">
    <property type="term" value="C:membrane"/>
    <property type="evidence" value="ECO:0007669"/>
    <property type="project" value="UniProtKB-SubCell"/>
</dbReference>
<evidence type="ECO:0000313" key="10">
    <source>
        <dbReference type="Proteomes" id="UP001286456"/>
    </source>
</evidence>
<feature type="region of interest" description="Disordered" evidence="6">
    <location>
        <begin position="345"/>
        <end position="373"/>
    </location>
</feature>
<keyword evidence="4 7" id="KW-0472">Membrane</keyword>
<dbReference type="AlphaFoldDB" id="A0AAE0IA32"/>
<evidence type="ECO:0000256" key="5">
    <source>
        <dbReference type="ARBA" id="ARBA00038359"/>
    </source>
</evidence>
<feature type="transmembrane region" description="Helical" evidence="7">
    <location>
        <begin position="70"/>
        <end position="91"/>
    </location>
</feature>
<dbReference type="Proteomes" id="UP001286456">
    <property type="component" value="Unassembled WGS sequence"/>
</dbReference>
<keyword evidence="3 7" id="KW-1133">Transmembrane helix</keyword>
<feature type="transmembrane region" description="Helical" evidence="7">
    <location>
        <begin position="152"/>
        <end position="174"/>
    </location>
</feature>
<evidence type="ECO:0000313" key="9">
    <source>
        <dbReference type="EMBL" id="KAK3321339.1"/>
    </source>
</evidence>
<keyword evidence="10" id="KW-1185">Reference proteome</keyword>
<sequence length="415" mass="45700">MSTPTSNDPAVISAVAAGRVPPEVSVAWLDESKDGPAIAAIIFVLVLTSVVVACRSFSRYYVLKRYGWDDGLAVLSWMLLIPFVVLCILLIQMGSGRHYEYITYVMTLDTVELSEVVDFAAHIIYTISLLVCRLSGLAFYHRICELHDQFLLAIRILAGVLVAGFLPQVFLLIFHCLPVTGLWPYDWQPGVEKYTCLQWGVVYSVNSSVSLFCDMLLFGIPIAMIWILDLPRKRRIQLACILLPGVLVVAISVTRLVLVIQGQWQTDMSWAYNPMLAVEVSEIGATLIALSVPGIKPMFDKWILRKGTPSGTAGGSSNVKSIGSHGTALRNLSLRPTHSVLNSSDVTVSKAGRGHTSSSDDVEHGYPDADCKYNRSTNSTEGIFVRVDYGVDYVDEGLETGEDDRSRAKASRRDF</sequence>
<evidence type="ECO:0000256" key="6">
    <source>
        <dbReference type="SAM" id="MobiDB-lite"/>
    </source>
</evidence>
<name>A0AAE0IA32_9PEZI</name>
<dbReference type="PANTHER" id="PTHR33048">
    <property type="entry name" value="PTH11-LIKE INTEGRAL MEMBRANE PROTEIN (AFU_ORTHOLOGUE AFUA_5G11245)"/>
    <property type="match status" value="1"/>
</dbReference>
<feature type="transmembrane region" description="Helical" evidence="7">
    <location>
        <begin position="240"/>
        <end position="264"/>
    </location>
</feature>
<keyword evidence="2 7" id="KW-0812">Transmembrane</keyword>
<dbReference type="EMBL" id="JAUEPO010000005">
    <property type="protein sequence ID" value="KAK3321339.1"/>
    <property type="molecule type" value="Genomic_DNA"/>
</dbReference>
<organism evidence="9 10">
    <name type="scientific">Cercophora scortea</name>
    <dbReference type="NCBI Taxonomy" id="314031"/>
    <lineage>
        <taxon>Eukaryota</taxon>
        <taxon>Fungi</taxon>
        <taxon>Dikarya</taxon>
        <taxon>Ascomycota</taxon>
        <taxon>Pezizomycotina</taxon>
        <taxon>Sordariomycetes</taxon>
        <taxon>Sordariomycetidae</taxon>
        <taxon>Sordariales</taxon>
        <taxon>Lasiosphaeriaceae</taxon>
        <taxon>Cercophora</taxon>
    </lineage>
</organism>
<comment type="similarity">
    <text evidence="5">Belongs to the SAT4 family.</text>
</comment>
<evidence type="ECO:0000259" key="8">
    <source>
        <dbReference type="Pfam" id="PF20684"/>
    </source>
</evidence>
<proteinExistence type="inferred from homology"/>
<dbReference type="Pfam" id="PF20684">
    <property type="entry name" value="Fung_rhodopsin"/>
    <property type="match status" value="1"/>
</dbReference>
<evidence type="ECO:0000256" key="7">
    <source>
        <dbReference type="SAM" id="Phobius"/>
    </source>
</evidence>
<reference evidence="9" key="2">
    <citation type="submission" date="2023-06" db="EMBL/GenBank/DDBJ databases">
        <authorList>
            <consortium name="Lawrence Berkeley National Laboratory"/>
            <person name="Haridas S."/>
            <person name="Hensen N."/>
            <person name="Bonometti L."/>
            <person name="Westerberg I."/>
            <person name="Brannstrom I.O."/>
            <person name="Guillou S."/>
            <person name="Cros-Aarteil S."/>
            <person name="Calhoun S."/>
            <person name="Kuo A."/>
            <person name="Mondo S."/>
            <person name="Pangilinan J."/>
            <person name="Riley R."/>
            <person name="Labutti K."/>
            <person name="Andreopoulos B."/>
            <person name="Lipzen A."/>
            <person name="Chen C."/>
            <person name="Yanf M."/>
            <person name="Daum C."/>
            <person name="Ng V."/>
            <person name="Clum A."/>
            <person name="Steindorff A."/>
            <person name="Ohm R."/>
            <person name="Martin F."/>
            <person name="Silar P."/>
            <person name="Natvig D."/>
            <person name="Lalanne C."/>
            <person name="Gautier V."/>
            <person name="Ament-Velasquez S.L."/>
            <person name="Kruys A."/>
            <person name="Hutchinson M.I."/>
            <person name="Powell A.J."/>
            <person name="Barry K."/>
            <person name="Miller A.N."/>
            <person name="Grigoriev I.V."/>
            <person name="Debuchy R."/>
            <person name="Gladieux P."/>
            <person name="Thoren M.H."/>
            <person name="Johannesson H."/>
        </authorList>
    </citation>
    <scope>NUCLEOTIDE SEQUENCE</scope>
    <source>
        <strain evidence="9">SMH4131-1</strain>
    </source>
</reference>
<comment type="caution">
    <text evidence="9">The sequence shown here is derived from an EMBL/GenBank/DDBJ whole genome shotgun (WGS) entry which is preliminary data.</text>
</comment>